<dbReference type="EMBL" id="NIDN02000153">
    <property type="protein sequence ID" value="RLL95421.1"/>
    <property type="molecule type" value="Genomic_DNA"/>
</dbReference>
<sequence>MPSSPIQEQNHSSWKDLRPPMLMPLLAEPGISTRPASATLRDPVFKSKQAQPSILTLLGSDLSSFSSAQTRPRRLTWVESERIWVVTSPSTGPPTVSSTWGDVNWSAAAYRPPPLQHSQSMDMTLAREAQPEPEPDDLPPPYERHYFDRPLPLLPPEAEMDPSPRAAGSVHRRKLETLSRPKTKTAGEKRRIAAKPAISRVTAHLHDQKVRAPVPDAWQTVICEVMHGQPITTHVNAGNAMPNTETEDADGVPGCTGPDSRSRN</sequence>
<accession>A0A397HRQ5</accession>
<organism evidence="2 3">
    <name type="scientific">Aspergillus turcosus</name>
    <dbReference type="NCBI Taxonomy" id="1245748"/>
    <lineage>
        <taxon>Eukaryota</taxon>
        <taxon>Fungi</taxon>
        <taxon>Dikarya</taxon>
        <taxon>Ascomycota</taxon>
        <taxon>Pezizomycotina</taxon>
        <taxon>Eurotiomycetes</taxon>
        <taxon>Eurotiomycetidae</taxon>
        <taxon>Eurotiales</taxon>
        <taxon>Aspergillaceae</taxon>
        <taxon>Aspergillus</taxon>
        <taxon>Aspergillus subgen. Fumigati</taxon>
    </lineage>
</organism>
<dbReference type="AlphaFoldDB" id="A0A397HRQ5"/>
<evidence type="ECO:0000256" key="1">
    <source>
        <dbReference type="SAM" id="MobiDB-lite"/>
    </source>
</evidence>
<proteinExistence type="predicted"/>
<feature type="region of interest" description="Disordered" evidence="1">
    <location>
        <begin position="153"/>
        <end position="176"/>
    </location>
</feature>
<evidence type="ECO:0000313" key="2">
    <source>
        <dbReference type="EMBL" id="RLL95421.1"/>
    </source>
</evidence>
<gene>
    <name evidence="2" type="ORF">CFD26_103141</name>
</gene>
<feature type="region of interest" description="Disordered" evidence="1">
    <location>
        <begin position="234"/>
        <end position="264"/>
    </location>
</feature>
<evidence type="ECO:0000313" key="3">
    <source>
        <dbReference type="Proteomes" id="UP000215289"/>
    </source>
</evidence>
<name>A0A397HRQ5_9EURO</name>
<comment type="caution">
    <text evidence="2">The sequence shown here is derived from an EMBL/GenBank/DDBJ whole genome shotgun (WGS) entry which is preliminary data.</text>
</comment>
<dbReference type="Proteomes" id="UP000215289">
    <property type="component" value="Unassembled WGS sequence"/>
</dbReference>
<reference evidence="2 3" key="1">
    <citation type="submission" date="2018-08" db="EMBL/GenBank/DDBJ databases">
        <title>Draft genome sequences of two Aspergillus turcosus clinical strains isolated from bronchoalveolar lavage fluid: one azole-susceptible and the other azole-resistant.</title>
        <authorList>
            <person name="Parent-Michaud M."/>
            <person name="Dufresne P.J."/>
            <person name="Fournier E."/>
            <person name="Martineau C."/>
            <person name="Moreira S."/>
            <person name="Perkins V."/>
            <person name="De Repentigny L."/>
            <person name="Dufresne S.F."/>
        </authorList>
    </citation>
    <scope>NUCLEOTIDE SEQUENCE [LARGE SCALE GENOMIC DNA]</scope>
    <source>
        <strain evidence="2">HMR AF 1038</strain>
    </source>
</reference>
<keyword evidence="3" id="KW-1185">Reference proteome</keyword>
<dbReference type="OrthoDB" id="4349176at2759"/>
<feature type="compositionally biased region" description="Polar residues" evidence="1">
    <location>
        <begin position="234"/>
        <end position="244"/>
    </location>
</feature>
<protein>
    <submittedName>
        <fullName evidence="2">Uncharacterized protein</fullName>
    </submittedName>
</protein>